<feature type="compositionally biased region" description="Low complexity" evidence="6">
    <location>
        <begin position="69"/>
        <end position="88"/>
    </location>
</feature>
<sequence>MGLFSKLKGDKDKKNNRNSVHGHQLPPPGSASGPSNPSAGGSGAGLHPPSQPGPDHSSVSLVPPPHQEPPSSISQQQQQPLPQQQQPPWGYSPSPNPNPQAQGQQQFWPQQGQQYGGFPQAPYGQPIYILQNGQLVPVYTGQQIGVPPNVNMASPTVVSPITNADYGFQGNQSPAPVPFSSSSYQIPPLPVPPSAPPSGLAPSLYTTPPTIPSAPPSSNPYSHPENQAVSPVSPISDFSHSTAFLHHQPPSSTFTSAPVDPSATPPVVPKPVARKPVPGAGSSGTPISSTPPQLPLPTASVVTQGIGSLSVSDPPASSPEIPKQKVQLSPQMEQKVEFLKNQGNSMVEAKDYDQAIMFYSMALDYNPESAVCLSNRSMVYTQLHPPKMKEAKEDAEAATKADPSYWKGWSRLGDALLGMGEASRAVDAYNKAVEVGGASVGQNTKHSLANAKKAAGHNQSITTSPTTPVTTQAASSGTRTSTQQIPTQPSTPSLNTFFSTTSDTRATGANQIPRPAPTSTTATTSTSVASSSTATQPSRTQPPPVNTQTAPASRTPAAATATTTTATTTASGSSATPASPSASAPARTTQAASGLPAVLEEAVANVEEIGNSEAPPAYAPNPSSTDPTIRHMSQQAVYSQVIELRNTLLVRNKGSFVIKPYTAVGNIDAVRIEFVGMTTQELTPRELGVHPDQHPSFSGYFVNSVLYPGCTLIDLDMEVSKIGEGRLPGTYSVSGYSEVYRSQQLETAPILPITLSSVHTLPEVTVDQIVSRMTVLKYNRLLPETNMQMYESLRKFLGPDPYPNQTDADKANLRNQITDICYVLNRVDATKYVDMSNCRHLTNNTLGTVAQGIGLKNFLFQILLGCELLVRLLKEPANATYTGLISHNISANLVIADLWMQNIDTKRETTSAGLPRHLLISLVHQRQCEGLIRFAETFKWPYMDEARNYIEGAYNDLITGKAIGFDMCDWLFGLVRPGKLFRHLIMNCLVYSSPSIRDFQGAPTFTCGLVLLNRSYWPRRSVLGGVLGGLKNLTTVCGWVGPAPKAEGIAPGWCQVDARKVTIPVPCTKSQRTAEELEEAKIGPDGRVMNAEEQISDLADINQWAVPSFPSRSNPNDSTVTLKGIRLLLQQDQAVTSTLTPLKIYRAAVDFDISGTAVSYTLYSNPTFVTAHPCVGNHLAHRTETKAIRKTIIPAVDLKETYLQYNSLLVIDATLKGEEVLARAWCSERGYLKPGDFSSIPVLDLTLAFSPDIADRKTVASSLFDACTRVGFFYVKNHGVPSEVISECFQSGRDFFELSLEEKMKIYIKDSENFKGYTPLLGENTDPAGRGDLHEGFDIGYEYSKEGGKMEGVNRWPETLPGIKAPVSTYFSEMVKLGKKLFQLFALSLDLEENYFDDLVSGKGGIMRLLHYPPQTEEGLDMTQLGIGAHSDYECFTILAQQDGVEALQVLNKGGEWVGATPIEGTFVVNVGDMMARWTNDLYLSTIHRAINRTGIRRYSVPFFFGVDYEKSRRPKAMGLISPPRSNQLSPHASLKASI</sequence>
<keyword evidence="4" id="KW-0408">Iron</keyword>
<feature type="compositionally biased region" description="Polar residues" evidence="6">
    <location>
        <begin position="494"/>
        <end position="510"/>
    </location>
</feature>
<feature type="compositionally biased region" description="Low complexity" evidence="6">
    <location>
        <begin position="270"/>
        <end position="291"/>
    </location>
</feature>
<feature type="region of interest" description="Disordered" evidence="6">
    <location>
        <begin position="1"/>
        <end position="124"/>
    </location>
</feature>
<dbReference type="InterPro" id="IPR026992">
    <property type="entry name" value="DIOX_N"/>
</dbReference>
<dbReference type="Proteomes" id="UP000614610">
    <property type="component" value="Unassembled WGS sequence"/>
</dbReference>
<evidence type="ECO:0000256" key="4">
    <source>
        <dbReference type="ARBA" id="ARBA00023004"/>
    </source>
</evidence>
<dbReference type="GO" id="GO:0044283">
    <property type="term" value="P:small molecule biosynthetic process"/>
    <property type="evidence" value="ECO:0007669"/>
    <property type="project" value="UniProtKB-ARBA"/>
</dbReference>
<dbReference type="PRINTS" id="PR00682">
    <property type="entry name" value="IPNSYNTHASE"/>
</dbReference>
<feature type="region of interest" description="Disordered" evidence="6">
    <location>
        <begin position="1518"/>
        <end position="1539"/>
    </location>
</feature>
<feature type="compositionally biased region" description="Low complexity" evidence="6">
    <location>
        <begin position="197"/>
        <end position="208"/>
    </location>
</feature>
<dbReference type="InterPro" id="IPR044861">
    <property type="entry name" value="IPNS-like_FE2OG_OXY"/>
</dbReference>
<feature type="repeat" description="TPR" evidence="5">
    <location>
        <begin position="336"/>
        <end position="369"/>
    </location>
</feature>
<dbReference type="GO" id="GO:0046872">
    <property type="term" value="F:metal ion binding"/>
    <property type="evidence" value="ECO:0007669"/>
    <property type="project" value="UniProtKB-KW"/>
</dbReference>
<dbReference type="InterPro" id="IPR027443">
    <property type="entry name" value="IPNS-like_sf"/>
</dbReference>
<feature type="repeat" description="TPR" evidence="5">
    <location>
        <begin position="406"/>
        <end position="439"/>
    </location>
</feature>
<dbReference type="PROSITE" id="PS50005">
    <property type="entry name" value="TPR"/>
    <property type="match status" value="2"/>
</dbReference>
<feature type="compositionally biased region" description="Pro residues" evidence="6">
    <location>
        <begin position="209"/>
        <end position="218"/>
    </location>
</feature>
<dbReference type="Gene3D" id="1.25.40.10">
    <property type="entry name" value="Tetratricopeptide repeat domain"/>
    <property type="match status" value="1"/>
</dbReference>
<evidence type="ECO:0000313" key="9">
    <source>
        <dbReference type="Proteomes" id="UP000614610"/>
    </source>
</evidence>
<dbReference type="EMBL" id="WIWT01000170">
    <property type="protein sequence ID" value="KAF3197273.1"/>
    <property type="molecule type" value="Genomic_DNA"/>
</dbReference>
<evidence type="ECO:0000256" key="2">
    <source>
        <dbReference type="ARBA" id="ARBA00022723"/>
    </source>
</evidence>
<dbReference type="InterPro" id="IPR005123">
    <property type="entry name" value="Oxoglu/Fe-dep_dioxygenase_dom"/>
</dbReference>
<feature type="compositionally biased region" description="Polar residues" evidence="6">
    <location>
        <begin position="300"/>
        <end position="311"/>
    </location>
</feature>
<evidence type="ECO:0000256" key="3">
    <source>
        <dbReference type="ARBA" id="ARBA00023002"/>
    </source>
</evidence>
<comment type="similarity">
    <text evidence="1">Belongs to the iron/ascorbate-dependent oxidoreductase family.</text>
</comment>
<dbReference type="Gene3D" id="2.60.120.330">
    <property type="entry name" value="B-lactam Antibiotic, Isopenicillin N Synthase, Chain"/>
    <property type="match status" value="1"/>
</dbReference>
<organism evidence="8 9">
    <name type="scientific">Orbilia oligospora</name>
    <name type="common">Nematode-trapping fungus</name>
    <name type="synonym">Arthrobotrys oligospora</name>
    <dbReference type="NCBI Taxonomy" id="2813651"/>
    <lineage>
        <taxon>Eukaryota</taxon>
        <taxon>Fungi</taxon>
        <taxon>Dikarya</taxon>
        <taxon>Ascomycota</taxon>
        <taxon>Pezizomycotina</taxon>
        <taxon>Orbiliomycetes</taxon>
        <taxon>Orbiliales</taxon>
        <taxon>Orbiliaceae</taxon>
        <taxon>Orbilia</taxon>
    </lineage>
</organism>
<proteinExistence type="inferred from homology"/>
<feature type="compositionally biased region" description="Low complexity" evidence="6">
    <location>
        <begin position="30"/>
        <end position="39"/>
    </location>
</feature>
<protein>
    <recommendedName>
        <fullName evidence="7">Fe2OG dioxygenase domain-containing protein</fullName>
    </recommendedName>
</protein>
<dbReference type="SUPFAM" id="SSF48452">
    <property type="entry name" value="TPR-like"/>
    <property type="match status" value="1"/>
</dbReference>
<keyword evidence="3" id="KW-0560">Oxidoreductase</keyword>
<dbReference type="OrthoDB" id="20872at2759"/>
<dbReference type="Pfam" id="PF03171">
    <property type="entry name" value="2OG-FeII_Oxy"/>
    <property type="match status" value="1"/>
</dbReference>
<dbReference type="Pfam" id="PF14226">
    <property type="entry name" value="DIOX_N"/>
    <property type="match status" value="1"/>
</dbReference>
<reference evidence="8" key="1">
    <citation type="submission" date="2019-06" db="EMBL/GenBank/DDBJ databases">
        <authorList>
            <person name="Palmer J.M."/>
        </authorList>
    </citation>
    <scope>NUCLEOTIDE SEQUENCE</scope>
    <source>
        <strain evidence="8">TWF679</strain>
    </source>
</reference>
<feature type="compositionally biased region" description="Low complexity" evidence="6">
    <location>
        <begin position="459"/>
        <end position="493"/>
    </location>
</feature>
<dbReference type="SMART" id="SM00028">
    <property type="entry name" value="TPR"/>
    <property type="match status" value="3"/>
</dbReference>
<keyword evidence="2" id="KW-0479">Metal-binding</keyword>
<feature type="domain" description="Fe2OG dioxygenase" evidence="7">
    <location>
        <begin position="1403"/>
        <end position="1507"/>
    </location>
</feature>
<evidence type="ECO:0000313" key="8">
    <source>
        <dbReference type="EMBL" id="KAF3197273.1"/>
    </source>
</evidence>
<evidence type="ECO:0000256" key="5">
    <source>
        <dbReference type="PROSITE-ProRule" id="PRU00339"/>
    </source>
</evidence>
<feature type="compositionally biased region" description="Low complexity" evidence="6">
    <location>
        <begin position="547"/>
        <end position="593"/>
    </location>
</feature>
<accession>A0A8H8URL7</accession>
<name>A0A8H8URL7_ORBOL</name>
<evidence type="ECO:0000259" key="7">
    <source>
        <dbReference type="PROSITE" id="PS51471"/>
    </source>
</evidence>
<feature type="compositionally biased region" description="Low complexity" evidence="6">
    <location>
        <begin position="99"/>
        <end position="124"/>
    </location>
</feature>
<keyword evidence="5" id="KW-0802">TPR repeat</keyword>
<gene>
    <name evidence="8" type="ORF">TWF679_003445</name>
</gene>
<feature type="compositionally biased region" description="Low complexity" evidence="6">
    <location>
        <begin position="518"/>
        <end position="535"/>
    </location>
</feature>
<comment type="caution">
    <text evidence="8">The sequence shown here is derived from an EMBL/GenBank/DDBJ whole genome shotgun (WGS) entry which is preliminary data.</text>
</comment>
<feature type="region of interest" description="Disordered" evidence="6">
    <location>
        <begin position="188"/>
        <end position="328"/>
    </location>
</feature>
<dbReference type="PANTHER" id="PTHR10209:SF804">
    <property type="entry name" value="FE2OG DIOXYGENASE DOMAIN-CONTAINING PROTEIN"/>
    <property type="match status" value="1"/>
</dbReference>
<feature type="region of interest" description="Disordered" evidence="6">
    <location>
        <begin position="610"/>
        <end position="629"/>
    </location>
</feature>
<dbReference type="GO" id="GO:0016491">
    <property type="term" value="F:oxidoreductase activity"/>
    <property type="evidence" value="ECO:0007669"/>
    <property type="project" value="UniProtKB-KW"/>
</dbReference>
<dbReference type="SUPFAM" id="SSF51197">
    <property type="entry name" value="Clavaminate synthase-like"/>
    <property type="match status" value="1"/>
</dbReference>
<dbReference type="InterPro" id="IPR019734">
    <property type="entry name" value="TPR_rpt"/>
</dbReference>
<feature type="region of interest" description="Disordered" evidence="6">
    <location>
        <begin position="451"/>
        <end position="593"/>
    </location>
</feature>
<dbReference type="PROSITE" id="PS51471">
    <property type="entry name" value="FE2OG_OXY"/>
    <property type="match status" value="1"/>
</dbReference>
<dbReference type="PANTHER" id="PTHR10209">
    <property type="entry name" value="OXIDOREDUCTASE, 2OG-FE II OXYGENASE FAMILY PROTEIN"/>
    <property type="match status" value="1"/>
</dbReference>
<dbReference type="InterPro" id="IPR011990">
    <property type="entry name" value="TPR-like_helical_dom_sf"/>
</dbReference>
<evidence type="ECO:0000256" key="6">
    <source>
        <dbReference type="SAM" id="MobiDB-lite"/>
    </source>
</evidence>
<evidence type="ECO:0000256" key="1">
    <source>
        <dbReference type="ARBA" id="ARBA00008056"/>
    </source>
</evidence>